<evidence type="ECO:0000313" key="2">
    <source>
        <dbReference type="Proteomes" id="UP000014019"/>
    </source>
</evidence>
<dbReference type="RefSeq" id="WP_016105739.1">
    <property type="nucleotide sequence ID" value="NZ_KB976799.1"/>
</dbReference>
<reference evidence="1 2" key="1">
    <citation type="submission" date="2012-12" db="EMBL/GenBank/DDBJ databases">
        <title>The Genome Sequence of Bacillus cereus VD118.</title>
        <authorList>
            <consortium name="The Broad Institute Genome Sequencing Platform"/>
            <consortium name="The Broad Institute Genome Sequencing Center for Infectious Disease"/>
            <person name="Feldgarden M."/>
            <person name="Van der Auwera G.A."/>
            <person name="Mahillon J."/>
            <person name="Duprez V."/>
            <person name="Timmery S."/>
            <person name="Mattelet C."/>
            <person name="Dierick K."/>
            <person name="Sun M."/>
            <person name="Yu Z."/>
            <person name="Zhu L."/>
            <person name="Hu X."/>
            <person name="Shank E.B."/>
            <person name="Swiecicka I."/>
            <person name="Hansen B.M."/>
            <person name="Andrup L."/>
            <person name="Walker B."/>
            <person name="Young S.K."/>
            <person name="Zeng Q."/>
            <person name="Gargeya S."/>
            <person name="Fitzgerald M."/>
            <person name="Haas B."/>
            <person name="Abouelleil A."/>
            <person name="Alvarado L."/>
            <person name="Arachchi H.M."/>
            <person name="Berlin A.M."/>
            <person name="Chapman S.B."/>
            <person name="Dewar J."/>
            <person name="Goldberg J."/>
            <person name="Griggs A."/>
            <person name="Gujja S."/>
            <person name="Hansen M."/>
            <person name="Howarth C."/>
            <person name="Imamovic A."/>
            <person name="Larimer J."/>
            <person name="McCowan C."/>
            <person name="Murphy C."/>
            <person name="Neiman D."/>
            <person name="Pearson M."/>
            <person name="Priest M."/>
            <person name="Roberts A."/>
            <person name="Saif S."/>
            <person name="Shea T."/>
            <person name="Sisk P."/>
            <person name="Sykes S."/>
            <person name="Wortman J."/>
            <person name="Nusbaum C."/>
            <person name="Birren B."/>
        </authorList>
    </citation>
    <scope>NUCLEOTIDE SEQUENCE [LARGE SCALE GENOMIC DNA]</scope>
    <source>
        <strain evidence="1 2">VD118</strain>
    </source>
</reference>
<name>R8Q990_BACCE</name>
<comment type="caution">
    <text evidence="1">The sequence shown here is derived from an EMBL/GenBank/DDBJ whole genome shotgun (WGS) entry which is preliminary data.</text>
</comment>
<sequence>MKQLDAITYEIAKELRVIAKAFPNPNMMDERGKEFKNILTKGI</sequence>
<dbReference type="HOGENOM" id="CLU_3229217_0_0_9"/>
<gene>
    <name evidence="1" type="ORF">IIQ_05357</name>
</gene>
<dbReference type="EMBL" id="AHEZ01000054">
    <property type="protein sequence ID" value="EOP67404.1"/>
    <property type="molecule type" value="Genomic_DNA"/>
</dbReference>
<dbReference type="Proteomes" id="UP000014019">
    <property type="component" value="Unassembled WGS sequence"/>
</dbReference>
<accession>R8Q990</accession>
<dbReference type="AlphaFoldDB" id="R8Q990"/>
<evidence type="ECO:0000313" key="1">
    <source>
        <dbReference type="EMBL" id="EOP67404.1"/>
    </source>
</evidence>
<dbReference type="PATRIC" id="fig|1053231.3.peg.3761"/>
<protein>
    <submittedName>
        <fullName evidence="1">Uncharacterized protein</fullName>
    </submittedName>
</protein>
<proteinExistence type="predicted"/>
<organism evidence="1 2">
    <name type="scientific">Bacillus cereus VD118</name>
    <dbReference type="NCBI Taxonomy" id="1053231"/>
    <lineage>
        <taxon>Bacteria</taxon>
        <taxon>Bacillati</taxon>
        <taxon>Bacillota</taxon>
        <taxon>Bacilli</taxon>
        <taxon>Bacillales</taxon>
        <taxon>Bacillaceae</taxon>
        <taxon>Bacillus</taxon>
        <taxon>Bacillus cereus group</taxon>
    </lineage>
</organism>